<proteinExistence type="predicted"/>
<feature type="transmembrane region" description="Helical" evidence="8">
    <location>
        <begin position="414"/>
        <end position="434"/>
    </location>
</feature>
<dbReference type="PANTHER" id="PTHR43711:SF31">
    <property type="entry name" value="HISTIDINE KINASE"/>
    <property type="match status" value="1"/>
</dbReference>
<dbReference type="EMBL" id="QWDE01000001">
    <property type="protein sequence ID" value="RFZ84843.1"/>
    <property type="molecule type" value="Genomic_DNA"/>
</dbReference>
<dbReference type="Gene3D" id="3.30.565.10">
    <property type="entry name" value="Histidine kinase-like ATPase, C-terminal domain"/>
    <property type="match status" value="1"/>
</dbReference>
<evidence type="ECO:0000313" key="11">
    <source>
        <dbReference type="Proteomes" id="UP000260823"/>
    </source>
</evidence>
<dbReference type="Pfam" id="PF00512">
    <property type="entry name" value="HisKA"/>
    <property type="match status" value="1"/>
</dbReference>
<dbReference type="PROSITE" id="PS51257">
    <property type="entry name" value="PROKAR_LIPOPROTEIN"/>
    <property type="match status" value="1"/>
</dbReference>
<dbReference type="CDD" id="cd00075">
    <property type="entry name" value="HATPase"/>
    <property type="match status" value="1"/>
</dbReference>
<dbReference type="InterPro" id="IPR005467">
    <property type="entry name" value="His_kinase_dom"/>
</dbReference>
<keyword evidence="11" id="KW-1185">Reference proteome</keyword>
<keyword evidence="8" id="KW-0472">Membrane</keyword>
<protein>
    <recommendedName>
        <fullName evidence="2">histidine kinase</fullName>
        <ecNumber evidence="2">2.7.13.3</ecNumber>
    </recommendedName>
</protein>
<evidence type="ECO:0000259" key="9">
    <source>
        <dbReference type="PROSITE" id="PS50109"/>
    </source>
</evidence>
<evidence type="ECO:0000256" key="7">
    <source>
        <dbReference type="SAM" id="Coils"/>
    </source>
</evidence>
<reference evidence="10 11" key="1">
    <citation type="submission" date="2018-08" db="EMBL/GenBank/DDBJ databases">
        <title>Mucilaginibacter terrae sp. nov., isolated from manganese diggings.</title>
        <authorList>
            <person name="Huang Y."/>
            <person name="Zhou Z."/>
        </authorList>
    </citation>
    <scope>NUCLEOTIDE SEQUENCE [LARGE SCALE GENOMIC DNA]</scope>
    <source>
        <strain evidence="10 11">ZH6</strain>
    </source>
</reference>
<dbReference type="SMART" id="SM00028">
    <property type="entry name" value="TPR"/>
    <property type="match status" value="4"/>
</dbReference>
<evidence type="ECO:0000313" key="10">
    <source>
        <dbReference type="EMBL" id="RFZ84843.1"/>
    </source>
</evidence>
<dbReference type="InterPro" id="IPR050736">
    <property type="entry name" value="Sensor_HK_Regulatory"/>
</dbReference>
<keyword evidence="8" id="KW-1133">Transmembrane helix</keyword>
<feature type="domain" description="Histidine kinase" evidence="9">
    <location>
        <begin position="481"/>
        <end position="695"/>
    </location>
</feature>
<keyword evidence="6" id="KW-0902">Two-component regulatory system</keyword>
<dbReference type="EC" id="2.7.13.3" evidence="2"/>
<dbReference type="AlphaFoldDB" id="A0A3E2NUZ7"/>
<dbReference type="SMART" id="SM00388">
    <property type="entry name" value="HisKA"/>
    <property type="match status" value="1"/>
</dbReference>
<dbReference type="InterPro" id="IPR011990">
    <property type="entry name" value="TPR-like_helical_dom_sf"/>
</dbReference>
<dbReference type="PROSITE" id="PS50109">
    <property type="entry name" value="HIS_KIN"/>
    <property type="match status" value="1"/>
</dbReference>
<keyword evidence="4" id="KW-0808">Transferase</keyword>
<keyword evidence="5" id="KW-0418">Kinase</keyword>
<dbReference type="SUPFAM" id="SSF48452">
    <property type="entry name" value="TPR-like"/>
    <property type="match status" value="1"/>
</dbReference>
<dbReference type="GO" id="GO:0000155">
    <property type="term" value="F:phosphorelay sensor kinase activity"/>
    <property type="evidence" value="ECO:0007669"/>
    <property type="project" value="InterPro"/>
</dbReference>
<dbReference type="Proteomes" id="UP000260823">
    <property type="component" value="Unassembled WGS sequence"/>
</dbReference>
<dbReference type="InterPro" id="IPR003594">
    <property type="entry name" value="HATPase_dom"/>
</dbReference>
<keyword evidence="8" id="KW-0812">Transmembrane</keyword>
<sequence>MYKIDFLAWRNLTRLGCLFIILLVYACKEKNAADNGDYSPEFLKIKNKVENIWKTGDIKGGLVYLDSAFLRIPSPTSNDRFRRYAFHYVYYAKTIHKQDSALIYSDSLVAEAAKMPNSRQYSMNVAEASFSRGDALFELQQFSDAYQSYYQGYLMGKNYVNMAALSDYTYRMGMIMYKQRKYNLAVKYFKDSYAQNVRDKQEVNRGFVGFYRRQELLDNIGLSFRHNNQDDSALVYFNKALVEITTNTPLYPERKQHMDMARGVVYGNMAEVYIQNGENAKAEELLKKSIAINLRGDYDNRDAQLTEVKLGQLYLKQRKDEELVKLLADLKAQLDTIKNPDAEADYNRLMSGYYANKSNLRLALSHLQLYNLQKDSITKANNLILETNVGQQLSNYEKQHEIDTLSTHNKLQLIYIYAVTIVAVLTAIIMFLVYRNWKRSKKDVLTVNLLNQQINEQNHVLENALNELNNSSKEKDRILRTVAHDLRNPIGGIASLTAMMAEDEYTDDQKELINLVKETSVNSLELINEILEATNLSSVPLNLERVDINSLVNNSVELLRFKAAEKNQQILLEPLDKPMDLLISREKIWRVISNLISNAIKFSPTGETISVKLTEDGHQVVISVRDNGIGIPETLKDQVFNMFTSAQRTGTEGEKSFGLGLSICRQIMEKHKGKIWFQSNEQQGTTFFISLPYFKSRDFK</sequence>
<comment type="caution">
    <text evidence="10">The sequence shown here is derived from an EMBL/GenBank/DDBJ whole genome shotgun (WGS) entry which is preliminary data.</text>
</comment>
<dbReference type="InterPro" id="IPR019734">
    <property type="entry name" value="TPR_rpt"/>
</dbReference>
<comment type="catalytic activity">
    <reaction evidence="1">
        <text>ATP + protein L-histidine = ADP + protein N-phospho-L-histidine.</text>
        <dbReference type="EC" id="2.7.13.3"/>
    </reaction>
</comment>
<name>A0A3E2NUZ7_9SPHI</name>
<evidence type="ECO:0000256" key="3">
    <source>
        <dbReference type="ARBA" id="ARBA00022553"/>
    </source>
</evidence>
<keyword evidence="7" id="KW-0175">Coiled coil</keyword>
<evidence type="ECO:0000256" key="5">
    <source>
        <dbReference type="ARBA" id="ARBA00022777"/>
    </source>
</evidence>
<evidence type="ECO:0000256" key="8">
    <source>
        <dbReference type="SAM" id="Phobius"/>
    </source>
</evidence>
<dbReference type="PRINTS" id="PR00344">
    <property type="entry name" value="BCTRLSENSOR"/>
</dbReference>
<dbReference type="CDD" id="cd00082">
    <property type="entry name" value="HisKA"/>
    <property type="match status" value="1"/>
</dbReference>
<dbReference type="Pfam" id="PF02518">
    <property type="entry name" value="HATPase_c"/>
    <property type="match status" value="1"/>
</dbReference>
<dbReference type="SUPFAM" id="SSF55874">
    <property type="entry name" value="ATPase domain of HSP90 chaperone/DNA topoisomerase II/histidine kinase"/>
    <property type="match status" value="1"/>
</dbReference>
<dbReference type="InterPro" id="IPR036097">
    <property type="entry name" value="HisK_dim/P_sf"/>
</dbReference>
<dbReference type="SUPFAM" id="SSF47384">
    <property type="entry name" value="Homodimeric domain of signal transducing histidine kinase"/>
    <property type="match status" value="1"/>
</dbReference>
<dbReference type="Gene3D" id="1.25.40.10">
    <property type="entry name" value="Tetratricopeptide repeat domain"/>
    <property type="match status" value="2"/>
</dbReference>
<gene>
    <name evidence="10" type="ORF">DYU05_04340</name>
</gene>
<dbReference type="RefSeq" id="WP_117381745.1">
    <property type="nucleotide sequence ID" value="NZ_QWDE01000001.1"/>
</dbReference>
<dbReference type="Gene3D" id="1.10.287.130">
    <property type="match status" value="1"/>
</dbReference>
<dbReference type="OrthoDB" id="9810447at2"/>
<evidence type="ECO:0000256" key="6">
    <source>
        <dbReference type="ARBA" id="ARBA00023012"/>
    </source>
</evidence>
<dbReference type="InterPro" id="IPR004358">
    <property type="entry name" value="Sig_transdc_His_kin-like_C"/>
</dbReference>
<dbReference type="SMART" id="SM00387">
    <property type="entry name" value="HATPase_c"/>
    <property type="match status" value="1"/>
</dbReference>
<organism evidence="10 11">
    <name type="scientific">Mucilaginibacter terrenus</name>
    <dbReference type="NCBI Taxonomy" id="2482727"/>
    <lineage>
        <taxon>Bacteria</taxon>
        <taxon>Pseudomonadati</taxon>
        <taxon>Bacteroidota</taxon>
        <taxon>Sphingobacteriia</taxon>
        <taxon>Sphingobacteriales</taxon>
        <taxon>Sphingobacteriaceae</taxon>
        <taxon>Mucilaginibacter</taxon>
    </lineage>
</organism>
<accession>A0A3E2NUZ7</accession>
<evidence type="ECO:0000256" key="4">
    <source>
        <dbReference type="ARBA" id="ARBA00022679"/>
    </source>
</evidence>
<feature type="coiled-coil region" evidence="7">
    <location>
        <begin position="447"/>
        <end position="481"/>
    </location>
</feature>
<dbReference type="InterPro" id="IPR036890">
    <property type="entry name" value="HATPase_C_sf"/>
</dbReference>
<evidence type="ECO:0000256" key="1">
    <source>
        <dbReference type="ARBA" id="ARBA00000085"/>
    </source>
</evidence>
<dbReference type="FunFam" id="3.30.565.10:FF:000006">
    <property type="entry name" value="Sensor histidine kinase WalK"/>
    <property type="match status" value="1"/>
</dbReference>
<dbReference type="InterPro" id="IPR003661">
    <property type="entry name" value="HisK_dim/P_dom"/>
</dbReference>
<evidence type="ECO:0000256" key="2">
    <source>
        <dbReference type="ARBA" id="ARBA00012438"/>
    </source>
</evidence>
<keyword evidence="3" id="KW-0597">Phosphoprotein</keyword>
<dbReference type="PANTHER" id="PTHR43711">
    <property type="entry name" value="TWO-COMPONENT HISTIDINE KINASE"/>
    <property type="match status" value="1"/>
</dbReference>